<dbReference type="InterPro" id="IPR029479">
    <property type="entry name" value="Nitroreductase"/>
</dbReference>
<gene>
    <name evidence="5" type="ORF">Lupro_04790</name>
</gene>
<dbReference type="AlphaFoldDB" id="A0A109RNB3"/>
<dbReference type="InterPro" id="IPR050627">
    <property type="entry name" value="Nitroreductase/BluB"/>
</dbReference>
<name>A0A109RNB3_9FLAO</name>
<dbReference type="Pfam" id="PF00881">
    <property type="entry name" value="Nitroreductase"/>
    <property type="match status" value="1"/>
</dbReference>
<evidence type="ECO:0000313" key="5">
    <source>
        <dbReference type="EMBL" id="AMC10597.1"/>
    </source>
</evidence>
<organism evidence="5 6">
    <name type="scientific">Lutibacter profundi</name>
    <dbReference type="NCBI Taxonomy" id="1622118"/>
    <lineage>
        <taxon>Bacteria</taxon>
        <taxon>Pseudomonadati</taxon>
        <taxon>Bacteroidota</taxon>
        <taxon>Flavobacteriia</taxon>
        <taxon>Flavobacteriales</taxon>
        <taxon>Flavobacteriaceae</taxon>
        <taxon>Lutibacter</taxon>
    </lineage>
</organism>
<dbReference type="Proteomes" id="UP000059672">
    <property type="component" value="Chromosome"/>
</dbReference>
<reference evidence="6" key="1">
    <citation type="submission" date="2015-12" db="EMBL/GenBank/DDBJ databases">
        <title>Complete genome sequence of Lutibacter profundus strain LP1.</title>
        <authorList>
            <person name="Wissuwa J."/>
            <person name="Le Moine Bauer S."/>
            <person name="Stokke R."/>
            <person name="Dahle H."/>
            <person name="Steen I.H."/>
        </authorList>
    </citation>
    <scope>NUCLEOTIDE SEQUENCE [LARGE SCALE GENOMIC DNA]</scope>
    <source>
        <strain evidence="6">LP1</strain>
    </source>
</reference>
<dbReference type="CDD" id="cd02144">
    <property type="entry name" value="iodotyrosine_dehalogenase"/>
    <property type="match status" value="1"/>
</dbReference>
<dbReference type="PANTHER" id="PTHR23026:SF90">
    <property type="entry name" value="IODOTYROSINE DEIODINASE 1"/>
    <property type="match status" value="1"/>
</dbReference>
<dbReference type="Gene3D" id="3.40.109.10">
    <property type="entry name" value="NADH Oxidase"/>
    <property type="match status" value="1"/>
</dbReference>
<keyword evidence="2" id="KW-0288">FMN</keyword>
<dbReference type="STRING" id="1622118.Lupro_04790"/>
<feature type="domain" description="Nitroreductase" evidence="4">
    <location>
        <begin position="44"/>
        <end position="210"/>
    </location>
</feature>
<keyword evidence="6" id="KW-1185">Reference proteome</keyword>
<evidence type="ECO:0000259" key="4">
    <source>
        <dbReference type="Pfam" id="PF00881"/>
    </source>
</evidence>
<dbReference type="PATRIC" id="fig|1622118.3.peg.1000"/>
<keyword evidence="1" id="KW-0285">Flavoprotein</keyword>
<sequence>MNNEINKEDYILVDGFKHVKYTQEVYTNEELINRSKKYYNYFNKRRSIRHFSDKEVPIEVIENIIKTASTAPSGANKQPWTFCVIKNEALKKKIRIAAEEEEKKSYEARMSDEWLEDLKHLGTDANKPFLETAPYLIAVFKRPFEYDKYGNKHQNYYVNESAGLACGFLISAIHNAGLATLTHTPSPMRFLEKILERPDNERAFLLLPVGFIAKKTYVPNIGRKPLKEVMKVY</sequence>
<evidence type="ECO:0000313" key="6">
    <source>
        <dbReference type="Proteomes" id="UP000059672"/>
    </source>
</evidence>
<evidence type="ECO:0000256" key="2">
    <source>
        <dbReference type="ARBA" id="ARBA00022643"/>
    </source>
</evidence>
<dbReference type="EMBL" id="CP013355">
    <property type="protein sequence ID" value="AMC10597.1"/>
    <property type="molecule type" value="Genomic_DNA"/>
</dbReference>
<dbReference type="GO" id="GO:0016491">
    <property type="term" value="F:oxidoreductase activity"/>
    <property type="evidence" value="ECO:0007669"/>
    <property type="project" value="UniProtKB-KW"/>
</dbReference>
<accession>A0A109RNB3</accession>
<reference evidence="5 6" key="2">
    <citation type="journal article" date="2016" name="Int. J. Syst. Evol. Microbiol.">
        <title>Lutibacter profundi sp. nov., isolated from a deep-sea hydrothermal system on the Arctic Mid-Ocean Ridge and emended description of the genus Lutibacter.</title>
        <authorList>
            <person name="Le Moine Bauer S."/>
            <person name="Roalkvam I."/>
            <person name="Steen I.H."/>
            <person name="Dahle H."/>
        </authorList>
    </citation>
    <scope>NUCLEOTIDE SEQUENCE [LARGE SCALE GENOMIC DNA]</scope>
    <source>
        <strain evidence="5 6">LP1</strain>
    </source>
</reference>
<dbReference type="SUPFAM" id="SSF55469">
    <property type="entry name" value="FMN-dependent nitroreductase-like"/>
    <property type="match status" value="1"/>
</dbReference>
<proteinExistence type="predicted"/>
<dbReference type="PANTHER" id="PTHR23026">
    <property type="entry name" value="NADPH NITROREDUCTASE"/>
    <property type="match status" value="1"/>
</dbReference>
<dbReference type="KEGG" id="lut:Lupro_04790"/>
<keyword evidence="3" id="KW-0560">Oxidoreductase</keyword>
<evidence type="ECO:0000256" key="3">
    <source>
        <dbReference type="ARBA" id="ARBA00023002"/>
    </source>
</evidence>
<dbReference type="InterPro" id="IPR000415">
    <property type="entry name" value="Nitroreductase-like"/>
</dbReference>
<dbReference type="RefSeq" id="WP_068206773.1">
    <property type="nucleotide sequence ID" value="NZ_CP013355.1"/>
</dbReference>
<protein>
    <submittedName>
        <fullName evidence="5">Nitroreductase</fullName>
    </submittedName>
</protein>
<dbReference type="OrthoDB" id="9809288at2"/>
<evidence type="ECO:0000256" key="1">
    <source>
        <dbReference type="ARBA" id="ARBA00022630"/>
    </source>
</evidence>